<name>F8JSH9_STREN</name>
<sequence>MATDRLKINDAGIANLCHAIKDASPKPVRPPAPPSVTEVGKSIYEALGPVAFLTRAVVEGRQTAIDGLIERLQHGNTMMSITDQALGAANPPKGPIT</sequence>
<dbReference type="KEGG" id="scy:SCATT_43320"/>
<reference evidence="2" key="1">
    <citation type="submission" date="2011-12" db="EMBL/GenBank/DDBJ databases">
        <title>Complete genome sequence of Streptomyces cattleya strain DSM 46488.</title>
        <authorList>
            <person name="Ou H.-Y."/>
            <person name="Li P."/>
            <person name="Zhao C."/>
            <person name="O'Hagan D."/>
            <person name="Deng Z."/>
        </authorList>
    </citation>
    <scope>NUCLEOTIDE SEQUENCE [LARGE SCALE GENOMIC DNA]</scope>
    <source>
        <strain evidence="2">ATCC 35852 / DSM 46488 / JCM 4925 / NBRC 14057 / NRRL 8057</strain>
    </source>
</reference>
<evidence type="ECO:0000313" key="1">
    <source>
        <dbReference type="EMBL" id="AEW96703.1"/>
    </source>
</evidence>
<dbReference type="PATRIC" id="fig|1003195.11.peg.5785"/>
<dbReference type="RefSeq" id="WP_014145057.1">
    <property type="nucleotide sequence ID" value="NC_016111.1"/>
</dbReference>
<keyword evidence="2" id="KW-1185">Reference proteome</keyword>
<accession>F8JSH9</accession>
<organism evidence="1 2">
    <name type="scientific">Streptantibioticus cattleyicolor (strain ATCC 35852 / DSM 46488 / JCM 4925 / NBRC 14057 / NRRL 8057)</name>
    <name type="common">Streptomyces cattleya</name>
    <dbReference type="NCBI Taxonomy" id="1003195"/>
    <lineage>
        <taxon>Bacteria</taxon>
        <taxon>Bacillati</taxon>
        <taxon>Actinomycetota</taxon>
        <taxon>Actinomycetes</taxon>
        <taxon>Kitasatosporales</taxon>
        <taxon>Streptomycetaceae</taxon>
        <taxon>Streptantibioticus</taxon>
    </lineage>
</organism>
<evidence type="ECO:0000313" key="2">
    <source>
        <dbReference type="Proteomes" id="UP000007842"/>
    </source>
</evidence>
<dbReference type="STRING" id="1003195.SCATT_43320"/>
<accession>G8WSZ7</accession>
<dbReference type="Proteomes" id="UP000007842">
    <property type="component" value="Chromosome"/>
</dbReference>
<dbReference type="AlphaFoldDB" id="F8JSH9"/>
<protein>
    <submittedName>
        <fullName evidence="1">Uncharacterized protein</fullName>
    </submittedName>
</protein>
<gene>
    <name evidence="1" type="ordered locus">SCATT_43320</name>
</gene>
<dbReference type="EMBL" id="CP003219">
    <property type="protein sequence ID" value="AEW96703.1"/>
    <property type="molecule type" value="Genomic_DNA"/>
</dbReference>
<dbReference type="HOGENOM" id="CLU_2345384_0_0_11"/>
<dbReference type="KEGG" id="sct:SCAT_4345"/>
<proteinExistence type="predicted"/>